<dbReference type="AlphaFoldDB" id="A0A9W4E1T4"/>
<organism evidence="2 3">
    <name type="scientific">Actinacidiphila cocklensis</name>
    <dbReference type="NCBI Taxonomy" id="887465"/>
    <lineage>
        <taxon>Bacteria</taxon>
        <taxon>Bacillati</taxon>
        <taxon>Actinomycetota</taxon>
        <taxon>Actinomycetes</taxon>
        <taxon>Kitasatosporales</taxon>
        <taxon>Streptomycetaceae</taxon>
        <taxon>Actinacidiphila</taxon>
    </lineage>
</organism>
<dbReference type="Proteomes" id="UP001152519">
    <property type="component" value="Unassembled WGS sequence"/>
</dbReference>
<feature type="domain" description="SnoaL-like" evidence="1">
    <location>
        <begin position="13"/>
        <end position="112"/>
    </location>
</feature>
<dbReference type="RefSeq" id="WP_251484374.1">
    <property type="nucleotide sequence ID" value="NZ_CAJSLV010000002.1"/>
</dbReference>
<comment type="caution">
    <text evidence="2">The sequence shown here is derived from an EMBL/GenBank/DDBJ whole genome shotgun (WGS) entry which is preliminary data.</text>
</comment>
<evidence type="ECO:0000313" key="2">
    <source>
        <dbReference type="EMBL" id="CAG6391065.1"/>
    </source>
</evidence>
<sequence length="133" mass="14315">MNPPAADPHADLVRRYIAVWNLPDGRRRAAVDELFTEDVRYVDPEVSLRGRTALDSYIGLTRSRFAGLAFSPAGTPDGHHEQVRFGWQCAAQDGEPALTGMDVALLAGGRVAALYGFFDAVPVVGPRPPSTAP</sequence>
<gene>
    <name evidence="2" type="ORF">SCOCK_100131</name>
</gene>
<proteinExistence type="predicted"/>
<dbReference type="Gene3D" id="3.10.450.50">
    <property type="match status" value="1"/>
</dbReference>
<dbReference type="SUPFAM" id="SSF54427">
    <property type="entry name" value="NTF2-like"/>
    <property type="match status" value="1"/>
</dbReference>
<name>A0A9W4E1T4_9ACTN</name>
<reference evidence="2" key="1">
    <citation type="submission" date="2021-05" db="EMBL/GenBank/DDBJ databases">
        <authorList>
            <person name="Arsene-Ploetze F."/>
        </authorList>
    </citation>
    <scope>NUCLEOTIDE SEQUENCE</scope>
    <source>
        <strain evidence="2">DSM 42138</strain>
    </source>
</reference>
<accession>A0A9W4E1T4</accession>
<dbReference type="EMBL" id="CAJSLV010000002">
    <property type="protein sequence ID" value="CAG6391065.1"/>
    <property type="molecule type" value="Genomic_DNA"/>
</dbReference>
<keyword evidence="3" id="KW-1185">Reference proteome</keyword>
<dbReference type="InterPro" id="IPR032710">
    <property type="entry name" value="NTF2-like_dom_sf"/>
</dbReference>
<evidence type="ECO:0000313" key="3">
    <source>
        <dbReference type="Proteomes" id="UP001152519"/>
    </source>
</evidence>
<dbReference type="InterPro" id="IPR037401">
    <property type="entry name" value="SnoaL-like"/>
</dbReference>
<protein>
    <submittedName>
        <fullName evidence="2">SnoaL-like protein</fullName>
    </submittedName>
</protein>
<dbReference type="Pfam" id="PF12680">
    <property type="entry name" value="SnoaL_2"/>
    <property type="match status" value="1"/>
</dbReference>
<evidence type="ECO:0000259" key="1">
    <source>
        <dbReference type="Pfam" id="PF12680"/>
    </source>
</evidence>